<gene>
    <name evidence="4" type="ORF">Aau02nite_10280</name>
</gene>
<comment type="caution">
    <text evidence="4">The sequence shown here is derived from an EMBL/GenBank/DDBJ whole genome shotgun (WGS) entry which is preliminary data.</text>
</comment>
<proteinExistence type="predicted"/>
<dbReference type="InterPro" id="IPR027414">
    <property type="entry name" value="GH95_N_dom"/>
</dbReference>
<dbReference type="InterPro" id="IPR054363">
    <property type="entry name" value="GH95_cat"/>
</dbReference>
<dbReference type="Gene3D" id="1.50.10.10">
    <property type="match status" value="1"/>
</dbReference>
<reference evidence="4" key="1">
    <citation type="submission" date="2021-03" db="EMBL/GenBank/DDBJ databases">
        <title>Whole genome shotgun sequence of Actinoplanes auranticolor NBRC 12245.</title>
        <authorList>
            <person name="Komaki H."/>
            <person name="Tamura T."/>
        </authorList>
    </citation>
    <scope>NUCLEOTIDE SEQUENCE</scope>
    <source>
        <strain evidence="4">NBRC 12245</strain>
    </source>
</reference>
<dbReference type="Pfam" id="PF14498">
    <property type="entry name" value="Glyco_hyd_65N_2"/>
    <property type="match status" value="1"/>
</dbReference>
<accession>A0A919VPR6</accession>
<dbReference type="GO" id="GO:0004560">
    <property type="term" value="F:alpha-L-fucosidase activity"/>
    <property type="evidence" value="ECO:0007669"/>
    <property type="project" value="TreeGrafter"/>
</dbReference>
<dbReference type="InterPro" id="IPR008928">
    <property type="entry name" value="6-hairpin_glycosidase_sf"/>
</dbReference>
<evidence type="ECO:0000313" key="5">
    <source>
        <dbReference type="Proteomes" id="UP000681340"/>
    </source>
</evidence>
<dbReference type="EMBL" id="BOQL01000011">
    <property type="protein sequence ID" value="GIM64421.1"/>
    <property type="molecule type" value="Genomic_DNA"/>
</dbReference>
<dbReference type="Proteomes" id="UP000681340">
    <property type="component" value="Unassembled WGS sequence"/>
</dbReference>
<dbReference type="GO" id="GO:0005975">
    <property type="term" value="P:carbohydrate metabolic process"/>
    <property type="evidence" value="ECO:0007669"/>
    <property type="project" value="InterPro"/>
</dbReference>
<dbReference type="RefSeq" id="WP_212987147.1">
    <property type="nucleotide sequence ID" value="NZ_BAABEA010000051.1"/>
</dbReference>
<dbReference type="PANTHER" id="PTHR31084:SF0">
    <property type="entry name" value="ALPHA-L-FUCOSIDASE 2"/>
    <property type="match status" value="1"/>
</dbReference>
<evidence type="ECO:0000259" key="3">
    <source>
        <dbReference type="Pfam" id="PF22124"/>
    </source>
</evidence>
<keyword evidence="5" id="KW-1185">Reference proteome</keyword>
<dbReference type="InterPro" id="IPR049053">
    <property type="entry name" value="AFCA-like_C"/>
</dbReference>
<dbReference type="SUPFAM" id="SSF48208">
    <property type="entry name" value="Six-hairpin glycosidases"/>
    <property type="match status" value="1"/>
</dbReference>
<organism evidence="4 5">
    <name type="scientific">Actinoplanes auranticolor</name>
    <dbReference type="NCBI Taxonomy" id="47988"/>
    <lineage>
        <taxon>Bacteria</taxon>
        <taxon>Bacillati</taxon>
        <taxon>Actinomycetota</taxon>
        <taxon>Actinomycetes</taxon>
        <taxon>Micromonosporales</taxon>
        <taxon>Micromonosporaceae</taxon>
        <taxon>Actinoplanes</taxon>
    </lineage>
</organism>
<dbReference type="Gene3D" id="2.70.98.50">
    <property type="entry name" value="putative glycoside hydrolase family protein from bacillus halodurans"/>
    <property type="match status" value="1"/>
</dbReference>
<feature type="domain" description="Glycosyl hydrolase family 95 catalytic" evidence="3">
    <location>
        <begin position="241"/>
        <end position="637"/>
    </location>
</feature>
<dbReference type="Pfam" id="PF21307">
    <property type="entry name" value="Glyco_hydro_95_C"/>
    <property type="match status" value="1"/>
</dbReference>
<name>A0A919VPR6_9ACTN</name>
<dbReference type="PANTHER" id="PTHR31084">
    <property type="entry name" value="ALPHA-L-FUCOSIDASE 2"/>
    <property type="match status" value="1"/>
</dbReference>
<feature type="domain" description="Alpha fucosidase A-like C-terminal" evidence="2">
    <location>
        <begin position="640"/>
        <end position="684"/>
    </location>
</feature>
<evidence type="ECO:0000259" key="2">
    <source>
        <dbReference type="Pfam" id="PF21307"/>
    </source>
</evidence>
<evidence type="ECO:0000313" key="4">
    <source>
        <dbReference type="EMBL" id="GIM64421.1"/>
    </source>
</evidence>
<evidence type="ECO:0008006" key="6">
    <source>
        <dbReference type="Google" id="ProtNLM"/>
    </source>
</evidence>
<protein>
    <recommendedName>
        <fullName evidence="6">Glycosyl hydrolase family 65</fullName>
    </recommendedName>
</protein>
<dbReference type="InterPro" id="IPR012341">
    <property type="entry name" value="6hp_glycosidase-like_sf"/>
</dbReference>
<sequence length="725" mass="77761">MRDAVNWEHALVTGNGRQGALCWGTAAEVRLTVSHERLFLPLRAPLPAPDTATILPRLRDLLDQGQYARAAREVCEHAAAGEPAYAETVRIDPLVGAATLTVRPRRPAANLVRSVDPATGLVVLRWRDDCGETRVEVFASRPADAIVVRLSGPGGFAGHLALNLIDGSPPRPVRARTGSGTDGILLTAEFDAAWPGAPPGYRVRCRAVAGDVDGSAVRSDATLIIRTLLPGEPEPDVPGDFDVLFAAHRAAHGELMGRVHLDLAGDPADRAAPTAGLLAQPVGPALVERLFEAGRYAVVSSTGELPPTLQGVWSGTWTPPWSSGYTLDGNLPAVVSALLPTATPELLLPVFDLLEAHRDDLRHNARRLYGARGLLTPVHLSTHGRQNHFGPVWCQTFWTAGAAWMSRLYVDYWRYTGDRAFLRDRALPFLREAAEFYLDFVQVRDGTALFSPSYSPENAPASTGSQACVNATMDVAVVRDLLTNLLRYATGDPAAPAWRSLLAALPGYRVADGLLAEWCHEGLDDQPAHRHASHLWPLWYEPDPLITEDPVLRAAAVATVRSRLAWWAGAESDEMGYGLAQLGLAAAALGLAEEAYGTVVTMASRYWRDNLVPTHNRDALFNVDIAGGLPAVVAAMLVRSAHGRLDLLPALPGAWPRGRVTGLAARDAIRVRELSWEPGRAHAVLWAAERTAVVVGAPPGMTIGGAPQVTLSLPPGQPVTVLLSP</sequence>
<dbReference type="Pfam" id="PF22124">
    <property type="entry name" value="Glyco_hydro_95_cat"/>
    <property type="match status" value="1"/>
</dbReference>
<dbReference type="AlphaFoldDB" id="A0A919VPR6"/>
<feature type="domain" description="Glycosyl hydrolase family 95 N-terminal" evidence="1">
    <location>
        <begin position="4"/>
        <end position="223"/>
    </location>
</feature>
<evidence type="ECO:0000259" key="1">
    <source>
        <dbReference type="Pfam" id="PF14498"/>
    </source>
</evidence>